<dbReference type="AlphaFoldDB" id="A0A6M3LMC4"/>
<name>A0A6M3LMC4_9ZZZZ</name>
<sequence>MADPITAAVIISAVSTTASSVSAQNTAAKSARSAREAQEDAMRKAEQDLLAAEGEKSLAEQQAEQKSQDNIRKKRFAQTQTILTSPLGLLTAPNTKQKTLLGG</sequence>
<feature type="coiled-coil region" evidence="1">
    <location>
        <begin position="28"/>
        <end position="69"/>
    </location>
</feature>
<reference evidence="2" key="1">
    <citation type="submission" date="2020-03" db="EMBL/GenBank/DDBJ databases">
        <title>The deep terrestrial virosphere.</title>
        <authorList>
            <person name="Holmfeldt K."/>
            <person name="Nilsson E."/>
            <person name="Simone D."/>
            <person name="Lopez-Fernandez M."/>
            <person name="Wu X."/>
            <person name="de Brujin I."/>
            <person name="Lundin D."/>
            <person name="Andersson A."/>
            <person name="Bertilsson S."/>
            <person name="Dopson M."/>
        </authorList>
    </citation>
    <scope>NUCLEOTIDE SEQUENCE</scope>
    <source>
        <strain evidence="2">MM415B03934</strain>
    </source>
</reference>
<organism evidence="2">
    <name type="scientific">viral metagenome</name>
    <dbReference type="NCBI Taxonomy" id="1070528"/>
    <lineage>
        <taxon>unclassified sequences</taxon>
        <taxon>metagenomes</taxon>
        <taxon>organismal metagenomes</taxon>
    </lineage>
</organism>
<gene>
    <name evidence="2" type="ORF">MM415B03934_0003</name>
</gene>
<dbReference type="EMBL" id="MT143211">
    <property type="protein sequence ID" value="QJA94191.1"/>
    <property type="molecule type" value="Genomic_DNA"/>
</dbReference>
<evidence type="ECO:0000256" key="1">
    <source>
        <dbReference type="SAM" id="Coils"/>
    </source>
</evidence>
<keyword evidence="1" id="KW-0175">Coiled coil</keyword>
<protein>
    <submittedName>
        <fullName evidence="2">Uncharacterized protein</fullName>
    </submittedName>
</protein>
<accession>A0A6M3LMC4</accession>
<evidence type="ECO:0000313" key="2">
    <source>
        <dbReference type="EMBL" id="QJA94191.1"/>
    </source>
</evidence>
<proteinExistence type="predicted"/>